<dbReference type="Pfam" id="PF00126">
    <property type="entry name" value="HTH_1"/>
    <property type="match status" value="1"/>
</dbReference>
<dbReference type="Gene3D" id="3.40.190.10">
    <property type="entry name" value="Periplasmic binding protein-like II"/>
    <property type="match status" value="2"/>
</dbReference>
<dbReference type="OrthoDB" id="5289754at2"/>
<name>V2UQA3_9GAMM</name>
<keyword evidence="4" id="KW-0804">Transcription</keyword>
<evidence type="ECO:0000256" key="1">
    <source>
        <dbReference type="ARBA" id="ARBA00009437"/>
    </source>
</evidence>
<keyword evidence="7" id="KW-1185">Reference proteome</keyword>
<evidence type="ECO:0000313" key="6">
    <source>
        <dbReference type="EMBL" id="ESK50815.1"/>
    </source>
</evidence>
<sequence>MELRHLRYFVAVVEEQSFTKAAERLFIAQPPLSRQIQNLEQELGIQLFERGSRPLKTTPAGDFFYQHAIKLLSNAEQMVSMTQRINAVQTTIRIGFVSSLLFGLLPRIIYLYRQKHPHLKIELIEMGTQAQVEALKDGRIDVGFGRLRISDPAIKRVLLRNEKLTVAVHASHPLNRYKTQGVHLADLVDQNILLYPSTAKPNFSTHVLSIFSEHGLEPQKLTETREIQLALGLVAAGEGVCIVPESTNSIQLAQLNYLPLIDPNALSSIFITIRNMEDSSYIYALFETIRQIYDYEGIRYDDTEINNY</sequence>
<feature type="domain" description="HTH lysR-type" evidence="5">
    <location>
        <begin position="1"/>
        <end position="58"/>
    </location>
</feature>
<reference evidence="6 7" key="1">
    <citation type="submission" date="2013-10" db="EMBL/GenBank/DDBJ databases">
        <title>The Genome Sequence of Acinetobacter brisouii CIP 110357.</title>
        <authorList>
            <consortium name="The Broad Institute Genomics Platform"/>
            <consortium name="The Broad Institute Genome Sequencing Center for Infectious Disease"/>
            <person name="Cerqueira G."/>
            <person name="Feldgarden M."/>
            <person name="Courvalin P."/>
            <person name="Grillot-Courvalin C."/>
            <person name="Clermont D."/>
            <person name="Rocha E."/>
            <person name="Yoon E.-J."/>
            <person name="Nemec A."/>
            <person name="Young S.K."/>
            <person name="Zeng Q."/>
            <person name="Gargeya S."/>
            <person name="Fitzgerald M."/>
            <person name="Abouelleil A."/>
            <person name="Alvarado L."/>
            <person name="Berlin A.M."/>
            <person name="Chapman S.B."/>
            <person name="Gainer-Dewar J."/>
            <person name="Goldberg J."/>
            <person name="Gnerre S."/>
            <person name="Griggs A."/>
            <person name="Gujja S."/>
            <person name="Hansen M."/>
            <person name="Howarth C."/>
            <person name="Imamovic A."/>
            <person name="Ireland A."/>
            <person name="Larimer J."/>
            <person name="McCowan C."/>
            <person name="Murphy C."/>
            <person name="Pearson M."/>
            <person name="Poon T.W."/>
            <person name="Priest M."/>
            <person name="Roberts A."/>
            <person name="Saif S."/>
            <person name="Shea T."/>
            <person name="Sykes S."/>
            <person name="Wortman J."/>
            <person name="Nusbaum C."/>
            <person name="Birren B."/>
        </authorList>
    </citation>
    <scope>NUCLEOTIDE SEQUENCE [LARGE SCALE GENOMIC DNA]</scope>
    <source>
        <strain evidence="6 7">CIP 110357</strain>
    </source>
</reference>
<dbReference type="Gene3D" id="1.10.10.10">
    <property type="entry name" value="Winged helix-like DNA-binding domain superfamily/Winged helix DNA-binding domain"/>
    <property type="match status" value="1"/>
</dbReference>
<accession>V2UQA3</accession>
<dbReference type="PANTHER" id="PTHR30346:SF17">
    <property type="entry name" value="LYSR FAMILY TRANSCRIPTIONAL REGULATOR"/>
    <property type="match status" value="1"/>
</dbReference>
<dbReference type="PROSITE" id="PS50931">
    <property type="entry name" value="HTH_LYSR"/>
    <property type="match status" value="1"/>
</dbReference>
<evidence type="ECO:0000256" key="3">
    <source>
        <dbReference type="ARBA" id="ARBA00023125"/>
    </source>
</evidence>
<comment type="similarity">
    <text evidence="1">Belongs to the LysR transcriptional regulatory family.</text>
</comment>
<dbReference type="SUPFAM" id="SSF46785">
    <property type="entry name" value="Winged helix' DNA-binding domain"/>
    <property type="match status" value="1"/>
</dbReference>
<dbReference type="PANTHER" id="PTHR30346">
    <property type="entry name" value="TRANSCRIPTIONAL DUAL REGULATOR HCAR-RELATED"/>
    <property type="match status" value="1"/>
</dbReference>
<dbReference type="InterPro" id="IPR036388">
    <property type="entry name" value="WH-like_DNA-bd_sf"/>
</dbReference>
<evidence type="ECO:0000256" key="4">
    <source>
        <dbReference type="ARBA" id="ARBA00023163"/>
    </source>
</evidence>
<dbReference type="STRING" id="396323.VH98_11470"/>
<dbReference type="PRINTS" id="PR00039">
    <property type="entry name" value="HTHLYSR"/>
</dbReference>
<dbReference type="GO" id="GO:0003677">
    <property type="term" value="F:DNA binding"/>
    <property type="evidence" value="ECO:0007669"/>
    <property type="project" value="UniProtKB-KW"/>
</dbReference>
<dbReference type="HOGENOM" id="CLU_039613_6_4_6"/>
<gene>
    <name evidence="6" type="ORF">P255_01313</name>
</gene>
<organism evidence="6 7">
    <name type="scientific">Acinetobacter brisouii CIP 110357</name>
    <dbReference type="NCBI Taxonomy" id="1341683"/>
    <lineage>
        <taxon>Bacteria</taxon>
        <taxon>Pseudomonadati</taxon>
        <taxon>Pseudomonadota</taxon>
        <taxon>Gammaproteobacteria</taxon>
        <taxon>Moraxellales</taxon>
        <taxon>Moraxellaceae</taxon>
        <taxon>Acinetobacter</taxon>
    </lineage>
</organism>
<protein>
    <submittedName>
        <fullName evidence="6">HTH-type transcriptional regulator BenM</fullName>
    </submittedName>
</protein>
<dbReference type="InterPro" id="IPR036390">
    <property type="entry name" value="WH_DNA-bd_sf"/>
</dbReference>
<dbReference type="SUPFAM" id="SSF53850">
    <property type="entry name" value="Periplasmic binding protein-like II"/>
    <property type="match status" value="1"/>
</dbReference>
<keyword evidence="2" id="KW-0805">Transcription regulation</keyword>
<dbReference type="CDD" id="cd08445">
    <property type="entry name" value="PBP2_BenM_CatM_CatR"/>
    <property type="match status" value="1"/>
</dbReference>
<dbReference type="FunFam" id="1.10.10.10:FF:000001">
    <property type="entry name" value="LysR family transcriptional regulator"/>
    <property type="match status" value="1"/>
</dbReference>
<dbReference type="Pfam" id="PF03466">
    <property type="entry name" value="LysR_substrate"/>
    <property type="match status" value="1"/>
</dbReference>
<dbReference type="AlphaFoldDB" id="V2UQA3"/>
<evidence type="ECO:0000259" key="5">
    <source>
        <dbReference type="PROSITE" id="PS50931"/>
    </source>
</evidence>
<dbReference type="InterPro" id="IPR000847">
    <property type="entry name" value="LysR_HTH_N"/>
</dbReference>
<dbReference type="InterPro" id="IPR005119">
    <property type="entry name" value="LysR_subst-bd"/>
</dbReference>
<proteinExistence type="inferred from homology"/>
<dbReference type="PATRIC" id="fig|1341683.3.peg.1301"/>
<evidence type="ECO:0000256" key="2">
    <source>
        <dbReference type="ARBA" id="ARBA00023015"/>
    </source>
</evidence>
<dbReference type="RefSeq" id="WP_004905024.1">
    <property type="nucleotide sequence ID" value="NZ_BBTI01000007.1"/>
</dbReference>
<keyword evidence="3" id="KW-0238">DNA-binding</keyword>
<dbReference type="Proteomes" id="UP000018418">
    <property type="component" value="Unassembled WGS sequence"/>
</dbReference>
<comment type="caution">
    <text evidence="6">The sequence shown here is derived from an EMBL/GenBank/DDBJ whole genome shotgun (WGS) entry which is preliminary data.</text>
</comment>
<dbReference type="GO" id="GO:0032993">
    <property type="term" value="C:protein-DNA complex"/>
    <property type="evidence" value="ECO:0007669"/>
    <property type="project" value="TreeGrafter"/>
</dbReference>
<dbReference type="EMBL" id="AYEU01000006">
    <property type="protein sequence ID" value="ESK50815.1"/>
    <property type="molecule type" value="Genomic_DNA"/>
</dbReference>
<dbReference type="GO" id="GO:0003700">
    <property type="term" value="F:DNA-binding transcription factor activity"/>
    <property type="evidence" value="ECO:0007669"/>
    <property type="project" value="InterPro"/>
</dbReference>
<evidence type="ECO:0000313" key="7">
    <source>
        <dbReference type="Proteomes" id="UP000018418"/>
    </source>
</evidence>